<proteinExistence type="predicted"/>
<reference evidence="1" key="1">
    <citation type="submission" date="2018-05" db="EMBL/GenBank/DDBJ databases">
        <authorList>
            <person name="Lanie J.A."/>
            <person name="Ng W.-L."/>
            <person name="Kazmierczak K.M."/>
            <person name="Andrzejewski T.M."/>
            <person name="Davidsen T.M."/>
            <person name="Wayne K.J."/>
            <person name="Tettelin H."/>
            <person name="Glass J.I."/>
            <person name="Rusch D."/>
            <person name="Podicherti R."/>
            <person name="Tsui H.-C.T."/>
            <person name="Winkler M.E."/>
        </authorList>
    </citation>
    <scope>NUCLEOTIDE SEQUENCE</scope>
</reference>
<accession>A0A381Z6A1</accession>
<feature type="non-terminal residue" evidence="1">
    <location>
        <position position="179"/>
    </location>
</feature>
<protein>
    <submittedName>
        <fullName evidence="1">Uncharacterized protein</fullName>
    </submittedName>
</protein>
<gene>
    <name evidence="1" type="ORF">METZ01_LOCUS137670</name>
</gene>
<evidence type="ECO:0000313" key="1">
    <source>
        <dbReference type="EMBL" id="SVA84816.1"/>
    </source>
</evidence>
<dbReference type="EMBL" id="UINC01020128">
    <property type="protein sequence ID" value="SVA84816.1"/>
    <property type="molecule type" value="Genomic_DNA"/>
</dbReference>
<name>A0A381Z6A1_9ZZZZ</name>
<organism evidence="1">
    <name type="scientific">marine metagenome</name>
    <dbReference type="NCBI Taxonomy" id="408172"/>
    <lineage>
        <taxon>unclassified sequences</taxon>
        <taxon>metagenomes</taxon>
        <taxon>ecological metagenomes</taxon>
    </lineage>
</organism>
<dbReference type="AlphaFoldDB" id="A0A381Z6A1"/>
<sequence>MALTENAEGTVAIKEVPGGKQALMDRPDVMRRHVVIKRSMLSPFVLKQSEEVMGDPIELNVVGGRVPDELHGILSQSPGRSKIEIKPSSIHETVVSVKGSPKKIIAFKRKDQLESGYNLQGLSPVMAKSRQAQGKIIDDFADYPVRPTSIVFGIGFEGKSMKDALWGIASQSKRSIEIT</sequence>